<proteinExistence type="predicted"/>
<feature type="domain" description="Transglycosylase SLT" evidence="2">
    <location>
        <begin position="19"/>
        <end position="319"/>
    </location>
</feature>
<feature type="active site" evidence="1">
    <location>
        <position position="110"/>
    </location>
</feature>
<dbReference type="GO" id="GO:0009253">
    <property type="term" value="P:peptidoglycan catabolic process"/>
    <property type="evidence" value="ECO:0007669"/>
    <property type="project" value="TreeGrafter"/>
</dbReference>
<evidence type="ECO:0000259" key="2">
    <source>
        <dbReference type="Pfam" id="PF13406"/>
    </source>
</evidence>
<accession>A0A2K1Q036</accession>
<dbReference type="PANTHER" id="PTHR30163">
    <property type="entry name" value="MEMBRANE-BOUND LYTIC MUREIN TRANSGLYCOSYLASE B"/>
    <property type="match status" value="1"/>
</dbReference>
<name>A0A2K1Q036_9GAMM</name>
<dbReference type="Pfam" id="PF13406">
    <property type="entry name" value="SLT_2"/>
    <property type="match status" value="1"/>
</dbReference>
<dbReference type="InterPro" id="IPR023346">
    <property type="entry name" value="Lysozyme-like_dom_sf"/>
</dbReference>
<protein>
    <submittedName>
        <fullName evidence="3">MltB: lytic murein transglycosylase B</fullName>
    </submittedName>
</protein>
<evidence type="ECO:0000256" key="1">
    <source>
        <dbReference type="PIRSR" id="PIRSR611757-1"/>
    </source>
</evidence>
<dbReference type="Proteomes" id="UP000236220">
    <property type="component" value="Unassembled WGS sequence"/>
</dbReference>
<comment type="caution">
    <text evidence="3">The sequence shown here is derived from an EMBL/GenBank/DDBJ whole genome shotgun (WGS) entry which is preliminary data.</text>
</comment>
<reference evidence="3 4" key="1">
    <citation type="submission" date="2017-08" db="EMBL/GenBank/DDBJ databases">
        <title>Lysobacter sylvestris genome.</title>
        <authorList>
            <person name="Zhang D.-C."/>
            <person name="Albuquerque L."/>
            <person name="Franca L."/>
            <person name="Froufe H.J.C."/>
            <person name="Barroso C."/>
            <person name="Egas C."/>
            <person name="Da Costa M."/>
            <person name="Margesin R."/>
        </authorList>
    </citation>
    <scope>NUCLEOTIDE SEQUENCE [LARGE SCALE GENOMIC DNA]</scope>
    <source>
        <strain evidence="3 4">AM20-91</strain>
    </source>
</reference>
<dbReference type="GO" id="GO:0008933">
    <property type="term" value="F:peptidoglycan lytic transglycosylase activity"/>
    <property type="evidence" value="ECO:0007669"/>
    <property type="project" value="TreeGrafter"/>
</dbReference>
<dbReference type="InterPro" id="IPR031304">
    <property type="entry name" value="SLT_2"/>
</dbReference>
<dbReference type="EMBL" id="NPZB01000001">
    <property type="protein sequence ID" value="PNS08405.1"/>
    <property type="molecule type" value="Genomic_DNA"/>
</dbReference>
<dbReference type="AlphaFoldDB" id="A0A2K1Q036"/>
<dbReference type="FunFam" id="1.10.8.350:FF:000001">
    <property type="entry name" value="Lytic murein transglycosylase B"/>
    <property type="match status" value="1"/>
</dbReference>
<keyword evidence="4" id="KW-1185">Reference proteome</keyword>
<evidence type="ECO:0000313" key="4">
    <source>
        <dbReference type="Proteomes" id="UP000236220"/>
    </source>
</evidence>
<dbReference type="NCBIfam" id="TIGR02282">
    <property type="entry name" value="MltB"/>
    <property type="match status" value="1"/>
</dbReference>
<dbReference type="InterPro" id="IPR043426">
    <property type="entry name" value="MltB-like"/>
</dbReference>
<dbReference type="InterPro" id="IPR011757">
    <property type="entry name" value="Lytic_transglycosylase_MltB"/>
</dbReference>
<dbReference type="CDD" id="cd13399">
    <property type="entry name" value="Slt35-like"/>
    <property type="match status" value="1"/>
</dbReference>
<evidence type="ECO:0000313" key="3">
    <source>
        <dbReference type="EMBL" id="PNS08405.1"/>
    </source>
</evidence>
<dbReference type="PANTHER" id="PTHR30163:SF9">
    <property type="entry name" value="MEMBRANE-BOUND LYTIC MUREIN TRANSGLYCOSYLASE B"/>
    <property type="match status" value="1"/>
</dbReference>
<sequence>MATPARPTGPVPDLVTARHDFARDAAAKYGVDPQRVESILASAQIRAPIIAAMSRPAEGKAWSEYRPLFLNGARIDGGKAFIAKHRNELQAVETKYGVPAEIIVAIIGVETGYGANMGKYPVVDALYTLGFRYPRTNAPDKIERENMREAFFRDELAQAFAMEKEARLDISQLRGSYAGAMGWGQFMPSSYRQYAVDGDGDGKRDLFGDLADVLPSIANYFVGRGQWQRGQPVMVRATRDAGAQAINPDNRSEAMLPQADLAKMGYRPLQQVAAELPANIITLDGANGPEYWMVFPNFVAITKYNKSPLYSTAVYQLSQMIAGHPVPGA</sequence>
<dbReference type="Gene3D" id="1.10.530.10">
    <property type="match status" value="1"/>
</dbReference>
<dbReference type="Gene3D" id="1.10.8.350">
    <property type="entry name" value="Bacterial muramidase"/>
    <property type="match status" value="1"/>
</dbReference>
<dbReference type="SUPFAM" id="SSF53955">
    <property type="entry name" value="Lysozyme-like"/>
    <property type="match status" value="1"/>
</dbReference>
<gene>
    <name evidence="3" type="ORF">Lysil_0034</name>
</gene>
<organism evidence="3 4">
    <name type="scientific">Solilutibacter silvestris</name>
    <dbReference type="NCBI Taxonomy" id="1645665"/>
    <lineage>
        <taxon>Bacteria</taxon>
        <taxon>Pseudomonadati</taxon>
        <taxon>Pseudomonadota</taxon>
        <taxon>Gammaproteobacteria</taxon>
        <taxon>Lysobacterales</taxon>
        <taxon>Lysobacteraceae</taxon>
        <taxon>Solilutibacter</taxon>
    </lineage>
</organism>